<evidence type="ECO:0000256" key="1">
    <source>
        <dbReference type="ARBA" id="ARBA00004167"/>
    </source>
</evidence>
<organism evidence="10 11">
    <name type="scientific">Limulus polyphemus</name>
    <name type="common">Atlantic horseshoe crab</name>
    <dbReference type="NCBI Taxonomy" id="6850"/>
    <lineage>
        <taxon>Eukaryota</taxon>
        <taxon>Metazoa</taxon>
        <taxon>Ecdysozoa</taxon>
        <taxon>Arthropoda</taxon>
        <taxon>Chelicerata</taxon>
        <taxon>Merostomata</taxon>
        <taxon>Xiphosura</taxon>
        <taxon>Limulidae</taxon>
        <taxon>Limulus</taxon>
    </lineage>
</organism>
<evidence type="ECO:0000256" key="9">
    <source>
        <dbReference type="SAM" id="MobiDB-lite"/>
    </source>
</evidence>
<evidence type="ECO:0000256" key="2">
    <source>
        <dbReference type="ARBA" id="ARBA00004496"/>
    </source>
</evidence>
<name>A0ABM1TIT4_LIMPO</name>
<dbReference type="GeneID" id="106471475"/>
<keyword evidence="3" id="KW-0963">Cytoplasm</keyword>
<dbReference type="Proteomes" id="UP000694941">
    <property type="component" value="Unplaced"/>
</dbReference>
<keyword evidence="6 8" id="KW-0175">Coiled coil</keyword>
<evidence type="ECO:0000256" key="7">
    <source>
        <dbReference type="ARBA" id="ARBA00023136"/>
    </source>
</evidence>
<feature type="coiled-coil region" evidence="8">
    <location>
        <begin position="56"/>
        <end position="91"/>
    </location>
</feature>
<evidence type="ECO:0000313" key="10">
    <source>
        <dbReference type="Proteomes" id="UP000694941"/>
    </source>
</evidence>
<sequence length="290" mass="33311">MIVKSFYILRSREKIKREKDVQNHLYLRFGTGITKISKFSMLSLSFKMDKLTLHQRKELQQRYRKTAEKNMENESKALKEYINILDQQNNTPQMQKLISRIYQQIEMVQQASAFVSSRAELYGAIQLEERMNRAFEVIAKYVEKLKRVYDKDHQELEDIRRLLIENKVLPTKINSGVENDELKKPRLPCSYSPSRVSENRGRRLSTVVTKVSKITAASRSSSSGTSSCPPSSSSGTPSPKYLLSRRSSLPTAEHLCGFSSSSILSSALKNKSWSQEDIPEQESECLTQEE</sequence>
<keyword evidence="5" id="KW-1133">Transmembrane helix</keyword>
<dbReference type="InterPro" id="IPR008677">
    <property type="entry name" value="MRVI1"/>
</dbReference>
<evidence type="ECO:0000256" key="4">
    <source>
        <dbReference type="ARBA" id="ARBA00022692"/>
    </source>
</evidence>
<feature type="compositionally biased region" description="Acidic residues" evidence="9">
    <location>
        <begin position="277"/>
        <end position="290"/>
    </location>
</feature>
<dbReference type="PANTHER" id="PTHR15352:SF1">
    <property type="entry name" value="KASH5-LIKE COILED-COIL DOMAIN-CONTAINING PROTEIN"/>
    <property type="match status" value="1"/>
</dbReference>
<reference evidence="11" key="1">
    <citation type="submission" date="2025-08" db="UniProtKB">
        <authorList>
            <consortium name="RefSeq"/>
        </authorList>
    </citation>
    <scope>IDENTIFICATION</scope>
    <source>
        <tissue evidence="11">Muscle</tissue>
    </source>
</reference>
<comment type="subcellular location">
    <subcellularLocation>
        <location evidence="2">Cytoplasm</location>
    </subcellularLocation>
    <subcellularLocation>
        <location evidence="1">Membrane</location>
        <topology evidence="1">Single-pass membrane protein</topology>
    </subcellularLocation>
</comment>
<evidence type="ECO:0000256" key="5">
    <source>
        <dbReference type="ARBA" id="ARBA00022989"/>
    </source>
</evidence>
<dbReference type="RefSeq" id="XP_022255790.1">
    <property type="nucleotide sequence ID" value="XM_022400082.1"/>
</dbReference>
<protein>
    <submittedName>
        <fullName evidence="11">Protein MRVI1-like isoform X1</fullName>
    </submittedName>
</protein>
<dbReference type="PANTHER" id="PTHR15352">
    <property type="entry name" value="LYMPHOID-RESTRICTED MEMBRANE PROTEIN, JAW1"/>
    <property type="match status" value="1"/>
</dbReference>
<feature type="region of interest" description="Disordered" evidence="9">
    <location>
        <begin position="269"/>
        <end position="290"/>
    </location>
</feature>
<keyword evidence="10" id="KW-1185">Reference proteome</keyword>
<evidence type="ECO:0000256" key="6">
    <source>
        <dbReference type="ARBA" id="ARBA00023054"/>
    </source>
</evidence>
<feature type="compositionally biased region" description="Low complexity" evidence="9">
    <location>
        <begin position="218"/>
        <end position="239"/>
    </location>
</feature>
<accession>A0ABM1TIT4</accession>
<keyword evidence="7" id="KW-0472">Membrane</keyword>
<dbReference type="Pfam" id="PF05781">
    <property type="entry name" value="MRVI1"/>
    <property type="match status" value="1"/>
</dbReference>
<evidence type="ECO:0000256" key="3">
    <source>
        <dbReference type="ARBA" id="ARBA00022490"/>
    </source>
</evidence>
<feature type="region of interest" description="Disordered" evidence="9">
    <location>
        <begin position="184"/>
        <end position="244"/>
    </location>
</feature>
<evidence type="ECO:0000313" key="11">
    <source>
        <dbReference type="RefSeq" id="XP_022255790.1"/>
    </source>
</evidence>
<evidence type="ECO:0000256" key="8">
    <source>
        <dbReference type="SAM" id="Coils"/>
    </source>
</evidence>
<keyword evidence="4" id="KW-0812">Transmembrane</keyword>
<proteinExistence type="predicted"/>
<gene>
    <name evidence="11" type="primary">LOC106471475</name>
</gene>